<feature type="domain" description="EF-hand" evidence="4">
    <location>
        <begin position="10"/>
        <end position="45"/>
    </location>
</feature>
<protein>
    <recommendedName>
        <fullName evidence="4">EF-hand domain-containing protein</fullName>
    </recommendedName>
</protein>
<dbReference type="GO" id="GO:0005509">
    <property type="term" value="F:calcium ion binding"/>
    <property type="evidence" value="ECO:0007669"/>
    <property type="project" value="InterPro"/>
</dbReference>
<evidence type="ECO:0000313" key="5">
    <source>
        <dbReference type="EMBL" id="WOG95416.1"/>
    </source>
</evidence>
<sequence length="82" mass="9446">MANMFNVNEPSLGEVQQAFDLFDENSDGYVDQKELARVLKRLGLKDFSETECQKMIKIYDQNGDGLVDFFEFCELVEDSFSC</sequence>
<dbReference type="SMART" id="SM00054">
    <property type="entry name" value="EFh"/>
    <property type="match status" value="2"/>
</dbReference>
<keyword evidence="3" id="KW-0106">Calcium</keyword>
<evidence type="ECO:0000256" key="3">
    <source>
        <dbReference type="ARBA" id="ARBA00022837"/>
    </source>
</evidence>
<dbReference type="InterPro" id="IPR018247">
    <property type="entry name" value="EF_Hand_1_Ca_BS"/>
</dbReference>
<dbReference type="InterPro" id="IPR002048">
    <property type="entry name" value="EF_hand_dom"/>
</dbReference>
<feature type="domain" description="EF-hand" evidence="4">
    <location>
        <begin position="47"/>
        <end position="82"/>
    </location>
</feature>
<dbReference type="AlphaFoldDB" id="A0AAF1AWV1"/>
<reference evidence="5" key="2">
    <citation type="submission" date="2022-03" db="EMBL/GenBank/DDBJ databases">
        <title>Draft title - Genomic analysis of global carrot germplasm unveils the trajectory of domestication and the origin of high carotenoid orange carrot.</title>
        <authorList>
            <person name="Iorizzo M."/>
            <person name="Ellison S."/>
            <person name="Senalik D."/>
            <person name="Macko-Podgorni A."/>
            <person name="Grzebelus D."/>
            <person name="Bostan H."/>
            <person name="Rolling W."/>
            <person name="Curaba J."/>
            <person name="Simon P."/>
        </authorList>
    </citation>
    <scope>NUCLEOTIDE SEQUENCE</scope>
    <source>
        <tissue evidence="5">Leaf</tissue>
    </source>
</reference>
<dbReference type="PROSITE" id="PS50222">
    <property type="entry name" value="EF_HAND_2"/>
    <property type="match status" value="2"/>
</dbReference>
<dbReference type="InterPro" id="IPR039647">
    <property type="entry name" value="EF_hand_pair_protein_CML-like"/>
</dbReference>
<dbReference type="CDD" id="cd00051">
    <property type="entry name" value="EFh"/>
    <property type="match status" value="1"/>
</dbReference>
<dbReference type="SUPFAM" id="SSF47473">
    <property type="entry name" value="EF-hand"/>
    <property type="match status" value="1"/>
</dbReference>
<dbReference type="GO" id="GO:0043226">
    <property type="term" value="C:organelle"/>
    <property type="evidence" value="ECO:0007669"/>
    <property type="project" value="UniProtKB-ARBA"/>
</dbReference>
<keyword evidence="2" id="KW-0677">Repeat</keyword>
<reference evidence="5" key="1">
    <citation type="journal article" date="2016" name="Nat. Genet.">
        <title>A high-quality carrot genome assembly provides new insights into carotenoid accumulation and asterid genome evolution.</title>
        <authorList>
            <person name="Iorizzo M."/>
            <person name="Ellison S."/>
            <person name="Senalik D."/>
            <person name="Zeng P."/>
            <person name="Satapoomin P."/>
            <person name="Huang J."/>
            <person name="Bowman M."/>
            <person name="Iovene M."/>
            <person name="Sanseverino W."/>
            <person name="Cavagnaro P."/>
            <person name="Yildiz M."/>
            <person name="Macko-Podgorni A."/>
            <person name="Moranska E."/>
            <person name="Grzebelus E."/>
            <person name="Grzebelus D."/>
            <person name="Ashrafi H."/>
            <person name="Zheng Z."/>
            <person name="Cheng S."/>
            <person name="Spooner D."/>
            <person name="Van Deynze A."/>
            <person name="Simon P."/>
        </authorList>
    </citation>
    <scope>NUCLEOTIDE SEQUENCE</scope>
    <source>
        <tissue evidence="5">Leaf</tissue>
    </source>
</reference>
<dbReference type="PANTHER" id="PTHR10891">
    <property type="entry name" value="EF-HAND CALCIUM-BINDING DOMAIN CONTAINING PROTEIN"/>
    <property type="match status" value="1"/>
</dbReference>
<accession>A0AAF1AWV1</accession>
<evidence type="ECO:0000259" key="4">
    <source>
        <dbReference type="PROSITE" id="PS50222"/>
    </source>
</evidence>
<evidence type="ECO:0000313" key="6">
    <source>
        <dbReference type="Proteomes" id="UP000077755"/>
    </source>
</evidence>
<name>A0AAF1AWV1_DAUCS</name>
<proteinExistence type="predicted"/>
<dbReference type="EMBL" id="CP093346">
    <property type="protein sequence ID" value="WOG95416.1"/>
    <property type="molecule type" value="Genomic_DNA"/>
</dbReference>
<dbReference type="Pfam" id="PF13499">
    <property type="entry name" value="EF-hand_7"/>
    <property type="match status" value="1"/>
</dbReference>
<keyword evidence="1" id="KW-0479">Metal-binding</keyword>
<dbReference type="PROSITE" id="PS00018">
    <property type="entry name" value="EF_HAND_1"/>
    <property type="match status" value="2"/>
</dbReference>
<gene>
    <name evidence="5" type="ORF">DCAR_0414734</name>
</gene>
<organism evidence="5 6">
    <name type="scientific">Daucus carota subsp. sativus</name>
    <name type="common">Carrot</name>
    <dbReference type="NCBI Taxonomy" id="79200"/>
    <lineage>
        <taxon>Eukaryota</taxon>
        <taxon>Viridiplantae</taxon>
        <taxon>Streptophyta</taxon>
        <taxon>Embryophyta</taxon>
        <taxon>Tracheophyta</taxon>
        <taxon>Spermatophyta</taxon>
        <taxon>Magnoliopsida</taxon>
        <taxon>eudicotyledons</taxon>
        <taxon>Gunneridae</taxon>
        <taxon>Pentapetalae</taxon>
        <taxon>asterids</taxon>
        <taxon>campanulids</taxon>
        <taxon>Apiales</taxon>
        <taxon>Apiaceae</taxon>
        <taxon>Apioideae</taxon>
        <taxon>Scandiceae</taxon>
        <taxon>Daucinae</taxon>
        <taxon>Daucus</taxon>
        <taxon>Daucus sect. Daucus</taxon>
    </lineage>
</organism>
<dbReference type="Proteomes" id="UP000077755">
    <property type="component" value="Chromosome 4"/>
</dbReference>
<dbReference type="Gene3D" id="1.10.238.10">
    <property type="entry name" value="EF-hand"/>
    <property type="match status" value="1"/>
</dbReference>
<dbReference type="FunFam" id="1.10.238.10:FF:000178">
    <property type="entry name" value="Calmodulin-2 A"/>
    <property type="match status" value="1"/>
</dbReference>
<evidence type="ECO:0000256" key="1">
    <source>
        <dbReference type="ARBA" id="ARBA00022723"/>
    </source>
</evidence>
<keyword evidence="6" id="KW-1185">Reference proteome</keyword>
<dbReference type="InterPro" id="IPR011992">
    <property type="entry name" value="EF-hand-dom_pair"/>
</dbReference>
<evidence type="ECO:0000256" key="2">
    <source>
        <dbReference type="ARBA" id="ARBA00022737"/>
    </source>
</evidence>